<dbReference type="AlphaFoldDB" id="A0A2A9E519"/>
<keyword evidence="2" id="KW-1185">Reference proteome</keyword>
<comment type="caution">
    <text evidence="1">The sequence shown here is derived from an EMBL/GenBank/DDBJ whole genome shotgun (WGS) entry which is preliminary data.</text>
</comment>
<evidence type="ECO:0000313" key="1">
    <source>
        <dbReference type="EMBL" id="PFG33651.1"/>
    </source>
</evidence>
<dbReference type="RefSeq" id="WP_281254289.1">
    <property type="nucleotide sequence ID" value="NZ_PDJG01000001.1"/>
</dbReference>
<sequence>MKRIAILGHSSFTVIAGYTHVADALTHDAMGRLGRLLDAG</sequence>
<proteinExistence type="predicted"/>
<reference evidence="1 2" key="1">
    <citation type="submission" date="2017-10" db="EMBL/GenBank/DDBJ databases">
        <title>Sequencing the genomes of 1000 actinobacteria strains.</title>
        <authorList>
            <person name="Klenk H.-P."/>
        </authorList>
    </citation>
    <scope>NUCLEOTIDE SEQUENCE [LARGE SCALE GENOMIC DNA]</scope>
    <source>
        <strain evidence="1 2">DSM 18966</strain>
    </source>
</reference>
<organism evidence="1 2">
    <name type="scientific">Sanguibacter antarcticus</name>
    <dbReference type="NCBI Taxonomy" id="372484"/>
    <lineage>
        <taxon>Bacteria</taxon>
        <taxon>Bacillati</taxon>
        <taxon>Actinomycetota</taxon>
        <taxon>Actinomycetes</taxon>
        <taxon>Micrococcales</taxon>
        <taxon>Sanguibacteraceae</taxon>
        <taxon>Sanguibacter</taxon>
    </lineage>
</organism>
<protein>
    <submittedName>
        <fullName evidence="1">Uncharacterized protein</fullName>
    </submittedName>
</protein>
<evidence type="ECO:0000313" key="2">
    <source>
        <dbReference type="Proteomes" id="UP000225548"/>
    </source>
</evidence>
<gene>
    <name evidence="1" type="ORF">ATL42_1534</name>
</gene>
<dbReference type="EMBL" id="PDJG01000001">
    <property type="protein sequence ID" value="PFG33651.1"/>
    <property type="molecule type" value="Genomic_DNA"/>
</dbReference>
<dbReference type="Proteomes" id="UP000225548">
    <property type="component" value="Unassembled WGS sequence"/>
</dbReference>
<accession>A0A2A9E519</accession>
<name>A0A2A9E519_9MICO</name>